<gene>
    <name evidence="1" type="ORF">CAter282_4539</name>
</gene>
<proteinExistence type="predicted"/>
<dbReference type="Proteomes" id="UP000071778">
    <property type="component" value="Chromosome"/>
</dbReference>
<reference evidence="1 2" key="1">
    <citation type="submission" date="2015-11" db="EMBL/GenBank/DDBJ databases">
        <title>Exploring the genomic traits of fungus-feeding bacterial genus Collimonas.</title>
        <authorList>
            <person name="Song C."/>
            <person name="Schmidt R."/>
            <person name="de Jager V."/>
            <person name="Krzyzanowska D."/>
            <person name="Jongedijk E."/>
            <person name="Cankar K."/>
            <person name="Beekwilder J."/>
            <person name="van Veen A."/>
            <person name="de Boer W."/>
            <person name="van Veen J.A."/>
            <person name="Garbeva P."/>
        </authorList>
    </citation>
    <scope>NUCLEOTIDE SEQUENCE [LARGE SCALE GENOMIC DNA]</scope>
    <source>
        <strain evidence="1 2">Ter282</strain>
    </source>
</reference>
<dbReference type="AlphaFoldDB" id="A0A127QQX3"/>
<protein>
    <submittedName>
        <fullName evidence="1">Uncharacterized protein</fullName>
    </submittedName>
</protein>
<sequence length="37" mass="4245">MLPKIAEIIFFDTALRRLMDIKSLLSLAIMNYSTSNN</sequence>
<evidence type="ECO:0000313" key="1">
    <source>
        <dbReference type="EMBL" id="AMP12195.1"/>
    </source>
</evidence>
<organism evidence="1 2">
    <name type="scientific">Collimonas arenae</name>
    <dbReference type="NCBI Taxonomy" id="279058"/>
    <lineage>
        <taxon>Bacteria</taxon>
        <taxon>Pseudomonadati</taxon>
        <taxon>Pseudomonadota</taxon>
        <taxon>Betaproteobacteria</taxon>
        <taxon>Burkholderiales</taxon>
        <taxon>Oxalobacteraceae</taxon>
        <taxon>Collimonas</taxon>
    </lineage>
</organism>
<name>A0A127QQX3_9BURK</name>
<accession>A0A127QQX3</accession>
<dbReference type="EMBL" id="CP013235">
    <property type="protein sequence ID" value="AMP12195.1"/>
    <property type="molecule type" value="Genomic_DNA"/>
</dbReference>
<keyword evidence="2" id="KW-1185">Reference proteome</keyword>
<evidence type="ECO:0000313" key="2">
    <source>
        <dbReference type="Proteomes" id="UP000071778"/>
    </source>
</evidence>